<evidence type="ECO:0000256" key="14">
    <source>
        <dbReference type="SAM" id="MobiDB-lite"/>
    </source>
</evidence>
<dbReference type="InterPro" id="IPR034252">
    <property type="entry name" value="Ephrin-A_Ecto"/>
</dbReference>
<dbReference type="Gene3D" id="2.60.40.420">
    <property type="entry name" value="Cupredoxins - blue copper proteins"/>
    <property type="match status" value="1"/>
</dbReference>
<keyword evidence="2" id="KW-1003">Cell membrane</keyword>
<organism evidence="16 17">
    <name type="scientific">Acinonyx jubatus</name>
    <name type="common">Cheetah</name>
    <dbReference type="NCBI Taxonomy" id="32536"/>
    <lineage>
        <taxon>Eukaryota</taxon>
        <taxon>Metazoa</taxon>
        <taxon>Chordata</taxon>
        <taxon>Craniata</taxon>
        <taxon>Vertebrata</taxon>
        <taxon>Euteleostomi</taxon>
        <taxon>Mammalia</taxon>
        <taxon>Eutheria</taxon>
        <taxon>Laurasiatheria</taxon>
        <taxon>Carnivora</taxon>
        <taxon>Feliformia</taxon>
        <taxon>Felidae</taxon>
        <taxon>Felinae</taxon>
        <taxon>Acinonyx</taxon>
    </lineage>
</organism>
<keyword evidence="16" id="KW-1185">Reference proteome</keyword>
<dbReference type="CDD" id="cd10425">
    <property type="entry name" value="Ephrin-A_Ectodomain"/>
    <property type="match status" value="1"/>
</dbReference>
<dbReference type="GeneID" id="106988391"/>
<evidence type="ECO:0000256" key="1">
    <source>
        <dbReference type="ARBA" id="ARBA00004609"/>
    </source>
</evidence>
<dbReference type="GO" id="GO:0005886">
    <property type="term" value="C:plasma membrane"/>
    <property type="evidence" value="ECO:0007669"/>
    <property type="project" value="UniProtKB-SubCell"/>
</dbReference>
<dbReference type="InterPro" id="IPR019765">
    <property type="entry name" value="Ephrin_CS"/>
</dbReference>
<evidence type="ECO:0000256" key="10">
    <source>
        <dbReference type="ARBA" id="ARBA00069523"/>
    </source>
</evidence>
<dbReference type="SUPFAM" id="SSF49503">
    <property type="entry name" value="Cupredoxins"/>
    <property type="match status" value="1"/>
</dbReference>
<dbReference type="AlphaFoldDB" id="A0A6J1YHT9"/>
<keyword evidence="6" id="KW-1015">Disulfide bond</keyword>
<evidence type="ECO:0000256" key="11">
    <source>
        <dbReference type="ARBA" id="ARBA00078735"/>
    </source>
</evidence>
<comment type="caution">
    <text evidence="12">Lacks conserved residue(s) required for the propagation of feature annotation.</text>
</comment>
<evidence type="ECO:0000259" key="15">
    <source>
        <dbReference type="PROSITE" id="PS51551"/>
    </source>
</evidence>
<dbReference type="CTD" id="1945"/>
<dbReference type="InterPro" id="IPR001799">
    <property type="entry name" value="Ephrin_RBD"/>
</dbReference>
<dbReference type="PROSITE" id="PS51551">
    <property type="entry name" value="EPHRIN_RBD_2"/>
    <property type="match status" value="1"/>
</dbReference>
<dbReference type="GO" id="GO:0046875">
    <property type="term" value="F:ephrin receptor binding"/>
    <property type="evidence" value="ECO:0007669"/>
    <property type="project" value="InterPro"/>
</dbReference>
<evidence type="ECO:0000313" key="17">
    <source>
        <dbReference type="RefSeq" id="XP_026904303.1"/>
    </source>
</evidence>
<dbReference type="GO" id="GO:0098552">
    <property type="term" value="C:side of membrane"/>
    <property type="evidence" value="ECO:0007669"/>
    <property type="project" value="UniProtKB-KW"/>
</dbReference>
<keyword evidence="5 13" id="KW-0472">Membrane</keyword>
<dbReference type="GO" id="GO:0007411">
    <property type="term" value="P:axon guidance"/>
    <property type="evidence" value="ECO:0007669"/>
    <property type="project" value="TreeGrafter"/>
</dbReference>
<feature type="domain" description="Ephrin RBD" evidence="15">
    <location>
        <begin position="136"/>
        <end position="269"/>
    </location>
</feature>
<evidence type="ECO:0000256" key="3">
    <source>
        <dbReference type="ARBA" id="ARBA00022622"/>
    </source>
</evidence>
<proteinExistence type="inferred from homology"/>
<evidence type="ECO:0000256" key="12">
    <source>
        <dbReference type="PROSITE-ProRule" id="PRU00884"/>
    </source>
</evidence>
<dbReference type="InterPro" id="IPR031328">
    <property type="entry name" value="Ephrin"/>
</dbReference>
<dbReference type="RefSeq" id="XP_026904303.1">
    <property type="nucleotide sequence ID" value="XM_027048502.2"/>
</dbReference>
<keyword evidence="3" id="KW-0336">GPI-anchor</keyword>
<name>A0A6J1YHT9_ACIJB</name>
<reference evidence="17" key="1">
    <citation type="submission" date="2025-08" db="UniProtKB">
        <authorList>
            <consortium name="RefSeq"/>
        </authorList>
    </citation>
    <scope>IDENTIFICATION</scope>
    <source>
        <tissue evidence="17">Blood</tissue>
    </source>
</reference>
<dbReference type="PANTHER" id="PTHR11304:SF42">
    <property type="entry name" value="EPHRIN-A4"/>
    <property type="match status" value="1"/>
</dbReference>
<accession>A0A6J1YHT9</accession>
<evidence type="ECO:0000256" key="2">
    <source>
        <dbReference type="ARBA" id="ARBA00022475"/>
    </source>
</evidence>
<evidence type="ECO:0000256" key="5">
    <source>
        <dbReference type="ARBA" id="ARBA00023136"/>
    </source>
</evidence>
<dbReference type="GO" id="GO:0048013">
    <property type="term" value="P:ephrin receptor signaling pathway"/>
    <property type="evidence" value="ECO:0007669"/>
    <property type="project" value="InterPro"/>
</dbReference>
<sequence>MIGATSLKRTPSSGPRRPSRPLATRRSWGRSGVNPACASARRGLTGVGSERRGGGAPPLVESYPGAWPASLRTPPPAPHRPPPPPPLCTFLAAAAKRAGTGRTRPERTPGAMRLLPLLRTVLWAALLSSPLRGGSGLRHAVYWNSSNPRLLGGDAVVELVLNDYLDIFCPHYDGPGPPDGPETFALYMVDRQGYEACQAQGPGAFKRWECALPFAPFGPVRFSEKIQRFTPFSLGFEFLPGETYYYISVPAPEGSGRCLKLQVFVCCKESSKVGVGPSRRKPWRERHLWVARGRGSQPSLSLAATAPNFASPANPLSPADPSCHPRSDSPPKTPWRRAPSVKPARPMEE</sequence>
<evidence type="ECO:0000256" key="7">
    <source>
        <dbReference type="ARBA" id="ARBA00023180"/>
    </source>
</evidence>
<keyword evidence="7" id="KW-0325">Glycoprotein</keyword>
<dbReference type="Pfam" id="PF00812">
    <property type="entry name" value="Ephrin"/>
    <property type="match status" value="1"/>
</dbReference>
<dbReference type="FunFam" id="2.60.40.420:FF:000057">
    <property type="entry name" value="Ephrin A4"/>
    <property type="match status" value="1"/>
</dbReference>
<keyword evidence="4" id="KW-0732">Signal</keyword>
<dbReference type="Proteomes" id="UP001652583">
    <property type="component" value="Chromosome E4"/>
</dbReference>
<evidence type="ECO:0000313" key="16">
    <source>
        <dbReference type="Proteomes" id="UP001652583"/>
    </source>
</evidence>
<keyword evidence="8" id="KW-0449">Lipoprotein</keyword>
<comment type="similarity">
    <text evidence="12 13">Belongs to the ephrin family.</text>
</comment>
<feature type="region of interest" description="Disordered" evidence="14">
    <location>
        <begin position="1"/>
        <end position="86"/>
    </location>
</feature>
<evidence type="ECO:0000256" key="8">
    <source>
        <dbReference type="ARBA" id="ARBA00023288"/>
    </source>
</evidence>
<feature type="compositionally biased region" description="Pro residues" evidence="14">
    <location>
        <begin position="73"/>
        <end position="86"/>
    </location>
</feature>
<dbReference type="InterPro" id="IPR008972">
    <property type="entry name" value="Cupredoxin"/>
</dbReference>
<protein>
    <recommendedName>
        <fullName evidence="10">Ephrin-A4</fullName>
    </recommendedName>
    <alternativeName>
        <fullName evidence="11">EPH-related receptor tyrosine kinase ligand 4</fullName>
    </alternativeName>
</protein>
<evidence type="ECO:0000256" key="9">
    <source>
        <dbReference type="ARBA" id="ARBA00056022"/>
    </source>
</evidence>
<comment type="subcellular location">
    <subcellularLocation>
        <location evidence="1">Cell membrane</location>
        <topology evidence="1">Lipid-anchor</topology>
        <topology evidence="1">GPI-anchor</topology>
    </subcellularLocation>
</comment>
<gene>
    <name evidence="17" type="primary">EFNA4</name>
</gene>
<evidence type="ECO:0000256" key="4">
    <source>
        <dbReference type="ARBA" id="ARBA00022729"/>
    </source>
</evidence>
<dbReference type="PRINTS" id="PR01347">
    <property type="entry name" value="EPHRIN"/>
</dbReference>
<dbReference type="PROSITE" id="PS01299">
    <property type="entry name" value="EPHRIN_RBD_1"/>
    <property type="match status" value="1"/>
</dbReference>
<comment type="function">
    <text evidence="9">Cell surface GPI-bound ligand for Eph receptors, a family of receptor tyrosine kinases which are crucial for migration, repulsion and adhesion during neuronal, vascular and epithelial development. Binds promiscuously Eph receptors residing on adjacent cells, leading to contact-dependent bidirectional signaling into neighboring cells. May play a role in the interaction between activated B-lymphocytes and dendritic cells in tonsils.</text>
</comment>
<evidence type="ECO:0000256" key="13">
    <source>
        <dbReference type="RuleBase" id="RU004375"/>
    </source>
</evidence>
<dbReference type="KEGG" id="aju:106988391"/>
<evidence type="ECO:0000256" key="6">
    <source>
        <dbReference type="ARBA" id="ARBA00023157"/>
    </source>
</evidence>
<dbReference type="PANTHER" id="PTHR11304">
    <property type="entry name" value="EPHRIN"/>
    <property type="match status" value="1"/>
</dbReference>
<feature type="region of interest" description="Disordered" evidence="14">
    <location>
        <begin position="299"/>
        <end position="349"/>
    </location>
</feature>